<keyword evidence="4" id="KW-1015">Disulfide bond</keyword>
<dbReference type="InterPro" id="IPR051940">
    <property type="entry name" value="Chitin_bind-dev_reg"/>
</dbReference>
<sequence>MVAVRTMQGTIDVTAVLGLALVGLLLSSASARFISDNICLAMPNGQKLPITDDCGSYIVCEYNVQKIQHCTAGTLFDPVAMVCNWAAFVKCGQTPSLPPILIAPTSSPVTIPTAPTPPRLPTMLPSIPTAPTAPPTPAVQSTTTRKPTQPAIIPTAPTAPPMAATTMSSVATIRPTTTLRPVATTPQYNAPLNPYPFCTPDEFSFTAHPTACESYYICAYGKLILHSCGHGVYWNTATNQCDFPENTDCTNLPNPAAPENSTPSAETTTISIIPDCYGTDIFYPNYADCSQYYICIGLHPILMSCPTNFLWNSKVSQCEHPANAVCAQK</sequence>
<dbReference type="PANTHER" id="PTHR23301">
    <property type="entry name" value="CHITIN BINDING PERITROPHIN-A"/>
    <property type="match status" value="1"/>
</dbReference>
<keyword evidence="5" id="KW-0325">Glycoprotein</keyword>
<dbReference type="EnsemblMetazoa" id="AATE017715-RA">
    <property type="protein sequence ID" value="AATE017715-PA.1"/>
    <property type="gene ID" value="AATE017715"/>
</dbReference>
<dbReference type="PROSITE" id="PS50940">
    <property type="entry name" value="CHIT_BIND_II"/>
    <property type="match status" value="3"/>
</dbReference>
<feature type="signal peptide" evidence="7">
    <location>
        <begin position="1"/>
        <end position="31"/>
    </location>
</feature>
<name>A0A182JGL3_ANOAO</name>
<dbReference type="STRING" id="41427.A0A182JGL3"/>
<dbReference type="AlphaFoldDB" id="A0A182JGL3"/>
<evidence type="ECO:0000256" key="3">
    <source>
        <dbReference type="ARBA" id="ARBA00022737"/>
    </source>
</evidence>
<feature type="domain" description="Chitin-binding type-2" evidence="8">
    <location>
        <begin position="195"/>
        <end position="251"/>
    </location>
</feature>
<dbReference type="InterPro" id="IPR036508">
    <property type="entry name" value="Chitin-bd_dom_sf"/>
</dbReference>
<feature type="chain" id="PRO_5043433473" description="Chitin-binding type-2 domain-containing protein" evidence="7">
    <location>
        <begin position="32"/>
        <end position="329"/>
    </location>
</feature>
<dbReference type="GO" id="GO:0005576">
    <property type="term" value="C:extracellular region"/>
    <property type="evidence" value="ECO:0007669"/>
    <property type="project" value="InterPro"/>
</dbReference>
<dbReference type="InterPro" id="IPR002557">
    <property type="entry name" value="Chitin-bd_dom"/>
</dbReference>
<evidence type="ECO:0000256" key="5">
    <source>
        <dbReference type="ARBA" id="ARBA00023180"/>
    </source>
</evidence>
<keyword evidence="3" id="KW-0677">Repeat</keyword>
<proteinExistence type="predicted"/>
<accession>A0A182JGL3</accession>
<dbReference type="PANTHER" id="PTHR23301:SF0">
    <property type="entry name" value="CHITIN-BINDING TYPE-2 DOMAIN-CONTAINING PROTEIN-RELATED"/>
    <property type="match status" value="1"/>
</dbReference>
<protein>
    <recommendedName>
        <fullName evidence="8">Chitin-binding type-2 domain-containing protein</fullName>
    </recommendedName>
</protein>
<evidence type="ECO:0000259" key="8">
    <source>
        <dbReference type="PROSITE" id="PS50940"/>
    </source>
</evidence>
<evidence type="ECO:0000256" key="2">
    <source>
        <dbReference type="ARBA" id="ARBA00022729"/>
    </source>
</evidence>
<feature type="domain" description="Chitin-binding type-2" evidence="8">
    <location>
        <begin position="273"/>
        <end position="328"/>
    </location>
</feature>
<dbReference type="Gene3D" id="2.170.140.10">
    <property type="entry name" value="Chitin binding domain"/>
    <property type="match status" value="3"/>
</dbReference>
<reference evidence="9" key="1">
    <citation type="submission" date="2022-08" db="UniProtKB">
        <authorList>
            <consortium name="EnsemblMetazoa"/>
        </authorList>
    </citation>
    <scope>IDENTIFICATION</scope>
    <source>
        <strain evidence="9">EBRO</strain>
    </source>
</reference>
<feature type="domain" description="Chitin-binding type-2" evidence="8">
    <location>
        <begin position="36"/>
        <end position="93"/>
    </location>
</feature>
<evidence type="ECO:0000256" key="7">
    <source>
        <dbReference type="SAM" id="SignalP"/>
    </source>
</evidence>
<organism evidence="9">
    <name type="scientific">Anopheles atroparvus</name>
    <name type="common">European mosquito</name>
    <dbReference type="NCBI Taxonomy" id="41427"/>
    <lineage>
        <taxon>Eukaryota</taxon>
        <taxon>Metazoa</taxon>
        <taxon>Ecdysozoa</taxon>
        <taxon>Arthropoda</taxon>
        <taxon>Hexapoda</taxon>
        <taxon>Insecta</taxon>
        <taxon>Pterygota</taxon>
        <taxon>Neoptera</taxon>
        <taxon>Endopterygota</taxon>
        <taxon>Diptera</taxon>
        <taxon>Nematocera</taxon>
        <taxon>Culicoidea</taxon>
        <taxon>Culicidae</taxon>
        <taxon>Anophelinae</taxon>
        <taxon>Anopheles</taxon>
    </lineage>
</organism>
<dbReference type="GO" id="GO:0008061">
    <property type="term" value="F:chitin binding"/>
    <property type="evidence" value="ECO:0007669"/>
    <property type="project" value="UniProtKB-KW"/>
</dbReference>
<evidence type="ECO:0000256" key="4">
    <source>
        <dbReference type="ARBA" id="ARBA00023157"/>
    </source>
</evidence>
<keyword evidence="1" id="KW-0147">Chitin-binding</keyword>
<feature type="region of interest" description="Disordered" evidence="6">
    <location>
        <begin position="131"/>
        <end position="159"/>
    </location>
</feature>
<evidence type="ECO:0000256" key="1">
    <source>
        <dbReference type="ARBA" id="ARBA00022669"/>
    </source>
</evidence>
<evidence type="ECO:0000313" key="9">
    <source>
        <dbReference type="EnsemblMetazoa" id="AATE017715-PA.1"/>
    </source>
</evidence>
<dbReference type="Pfam" id="PF01607">
    <property type="entry name" value="CBM_14"/>
    <property type="match status" value="3"/>
</dbReference>
<feature type="compositionally biased region" description="Low complexity" evidence="6">
    <location>
        <begin position="138"/>
        <end position="159"/>
    </location>
</feature>
<dbReference type="VEuPathDB" id="VectorBase:AATE017715"/>
<dbReference type="SMART" id="SM00494">
    <property type="entry name" value="ChtBD2"/>
    <property type="match status" value="3"/>
</dbReference>
<dbReference type="SUPFAM" id="SSF57625">
    <property type="entry name" value="Invertebrate chitin-binding proteins"/>
    <property type="match status" value="3"/>
</dbReference>
<evidence type="ECO:0000256" key="6">
    <source>
        <dbReference type="SAM" id="MobiDB-lite"/>
    </source>
</evidence>
<keyword evidence="2 7" id="KW-0732">Signal</keyword>